<evidence type="ECO:0000313" key="2">
    <source>
        <dbReference type="Proteomes" id="UP000541857"/>
    </source>
</evidence>
<proteinExistence type="predicted"/>
<evidence type="ECO:0000313" key="1">
    <source>
        <dbReference type="EMBL" id="MBA6154682.1"/>
    </source>
</evidence>
<reference evidence="1 2" key="1">
    <citation type="submission" date="2020-07" db="EMBL/GenBank/DDBJ databases">
        <title>Bacterium isolated from marine sediment.</title>
        <authorList>
            <person name="Shang D."/>
        </authorList>
    </citation>
    <scope>NUCLEOTIDE SEQUENCE [LARGE SCALE GENOMIC DNA]</scope>
    <source>
        <strain evidence="1 2">F6074</strain>
    </source>
</reference>
<accession>A0A7W2M8R9</accession>
<dbReference type="AlphaFoldDB" id="A0A7W2M8R9"/>
<comment type="caution">
    <text evidence="1">The sequence shown here is derived from an EMBL/GenBank/DDBJ whole genome shotgun (WGS) entry which is preliminary data.</text>
</comment>
<dbReference type="EMBL" id="JACGLT010000023">
    <property type="protein sequence ID" value="MBA6154682.1"/>
    <property type="molecule type" value="Genomic_DNA"/>
</dbReference>
<protein>
    <submittedName>
        <fullName evidence="1">Uncharacterized protein</fullName>
    </submittedName>
</protein>
<gene>
    <name evidence="1" type="ORF">H3Z82_18330</name>
</gene>
<name>A0A7W2M8R9_9FLAO</name>
<organism evidence="1 2">
    <name type="scientific">Gelidibacter maritimus</name>
    <dbReference type="NCBI Taxonomy" id="2761487"/>
    <lineage>
        <taxon>Bacteria</taxon>
        <taxon>Pseudomonadati</taxon>
        <taxon>Bacteroidota</taxon>
        <taxon>Flavobacteriia</taxon>
        <taxon>Flavobacteriales</taxon>
        <taxon>Flavobacteriaceae</taxon>
        <taxon>Gelidibacter</taxon>
    </lineage>
</organism>
<keyword evidence="2" id="KW-1185">Reference proteome</keyword>
<sequence length="124" mass="14706">MKKTPDRKYRLQSAKDWIKTYSGNNIVKGYSKKYSVDKICAVKELRLLGFKISDEYERQLRQSMESLKQQRLAFKKKRENELNAFCEIESDEHFAMIIGYTSGGYPYGVTHEEMEQKDIEKEFD</sequence>
<dbReference type="Proteomes" id="UP000541857">
    <property type="component" value="Unassembled WGS sequence"/>
</dbReference>
<dbReference type="RefSeq" id="WP_182206946.1">
    <property type="nucleotide sequence ID" value="NZ_JACGLT010000023.1"/>
</dbReference>